<dbReference type="PANTHER" id="PTHR13353:SF5">
    <property type="entry name" value="TRANSMEMBRANE PROTEIN 19"/>
    <property type="match status" value="1"/>
</dbReference>
<dbReference type="RefSeq" id="WP_014456816.1">
    <property type="nucleotide sequence ID" value="NC_017098.1"/>
</dbReference>
<feature type="transmembrane region" description="Helical" evidence="6">
    <location>
        <begin position="274"/>
        <end position="293"/>
    </location>
</feature>
<comment type="similarity">
    <text evidence="2">Belongs to the TMEM19 family.</text>
</comment>
<feature type="transmembrane region" description="Helical" evidence="6">
    <location>
        <begin position="162"/>
        <end position="182"/>
    </location>
</feature>
<dbReference type="AlphaFoldDB" id="H9UMU1"/>
<reference evidence="8" key="1">
    <citation type="journal article" date="2013" name="Stand. Genomic Sci.">
        <title>Complete genome sequence of the halophilic bacterium Spirochaeta africana type strain (Z-7692(T)) from the alkaline Lake Magadi in the East African Rift.</title>
        <authorList>
            <person name="Liolos K."/>
            <person name="Abt B."/>
            <person name="Scheuner C."/>
            <person name="Teshima H."/>
            <person name="Held B."/>
            <person name="Lapidus A."/>
            <person name="Nolan M."/>
            <person name="Lucas S."/>
            <person name="Deshpande S."/>
            <person name="Cheng J.F."/>
            <person name="Tapia R."/>
            <person name="Goodwin L.A."/>
            <person name="Pitluck S."/>
            <person name="Pagani I."/>
            <person name="Ivanova N."/>
            <person name="Mavromatis K."/>
            <person name="Mikhailova N."/>
            <person name="Huntemann M."/>
            <person name="Pati A."/>
            <person name="Chen A."/>
            <person name="Palaniappan K."/>
            <person name="Land M."/>
            <person name="Rohde M."/>
            <person name="Tindall B.J."/>
            <person name="Detter J.C."/>
            <person name="Goker M."/>
            <person name="Bristow J."/>
            <person name="Eisen J.A."/>
            <person name="Markowitz V."/>
            <person name="Hugenholtz P."/>
            <person name="Woyke T."/>
            <person name="Klenk H.P."/>
            <person name="Kyrpides N.C."/>
        </authorList>
    </citation>
    <scope>NUCLEOTIDE SEQUENCE</scope>
    <source>
        <strain evidence="8">ATCC 700263 / DSM 8902 / Z-7692</strain>
    </source>
</reference>
<dbReference type="HOGENOM" id="CLU_042633_0_0_12"/>
<proteinExistence type="inferred from homology"/>
<evidence type="ECO:0000256" key="4">
    <source>
        <dbReference type="ARBA" id="ARBA00022989"/>
    </source>
</evidence>
<keyword evidence="4 6" id="KW-1133">Transmembrane helix</keyword>
<evidence type="ECO:0000256" key="1">
    <source>
        <dbReference type="ARBA" id="ARBA00004141"/>
    </source>
</evidence>
<evidence type="ECO:0000256" key="3">
    <source>
        <dbReference type="ARBA" id="ARBA00022692"/>
    </source>
</evidence>
<gene>
    <name evidence="7" type="ordered locus">Spiaf_2810</name>
</gene>
<feature type="transmembrane region" description="Helical" evidence="6">
    <location>
        <begin position="247"/>
        <end position="267"/>
    </location>
</feature>
<accession>H9UMU1</accession>
<comment type="subcellular location">
    <subcellularLocation>
        <location evidence="1">Membrane</location>
        <topology evidence="1">Multi-pass membrane protein</topology>
    </subcellularLocation>
</comment>
<sequence length="526" mass="54886">MMLSSNLWGLILSYVGVFAVLVAAQQLMKKHISAAAARKLVHIGVSHWWLIAILFFDSMIFALIGPLSFIVINALSYRYHIFRAMEHPEKRRNLGTVYFPISLAILTAAVFGGVMPVEAATIGILCMGWGDGMGALVGEHLPAHRHQVTPHLLRRIRDRKTLGGTLGVQAASTAVAIIVLVVSAPAAWPALLSAAIIIGVLTALIELFSPLGLDNITIPIGIALAAWLLLDILAPGSAAAGPLQPVSIARMLLLPTAVNIVVASIAYLRRGVTFSGGVAGAAIGTTIAGFGGWAAWLVLIWFFLSSTLIGRLTAARTRRTHPDRPPADPQLRGRRRDWVQVTANALVPAGFALAWFFGEAPILLWAGVAGLAAATADTWSSEIGILSTRPPIMITSGKPTIAGMSGGVTLLGSGAAAAGALATAVLGTLLLMPVAPVDLSPPWLFGAMSIAGFGGSIIDSLIGSTLQAGYQDVVTGNPTEHPGTHNPLIRGQHWFTNDVVNAVAVALASGVFLALVFLFGMIGTAG</sequence>
<feature type="transmembrane region" description="Helical" evidence="6">
    <location>
        <begin position="407"/>
        <end position="431"/>
    </location>
</feature>
<feature type="transmembrane region" description="Helical" evidence="6">
    <location>
        <begin position="120"/>
        <end position="141"/>
    </location>
</feature>
<evidence type="ECO:0000256" key="2">
    <source>
        <dbReference type="ARBA" id="ARBA00009012"/>
    </source>
</evidence>
<feature type="transmembrane region" description="Helical" evidence="6">
    <location>
        <begin position="443"/>
        <end position="462"/>
    </location>
</feature>
<evidence type="ECO:0000313" key="8">
    <source>
        <dbReference type="Proteomes" id="UP000007383"/>
    </source>
</evidence>
<dbReference type="Proteomes" id="UP000007383">
    <property type="component" value="Chromosome"/>
</dbReference>
<dbReference type="OrthoDB" id="8149352at2"/>
<dbReference type="PATRIC" id="fig|889378.3.peg.2782"/>
<evidence type="ECO:0000313" key="7">
    <source>
        <dbReference type="EMBL" id="AFG38834.1"/>
    </source>
</evidence>
<feature type="transmembrane region" description="Helical" evidence="6">
    <location>
        <begin position="7"/>
        <end position="28"/>
    </location>
</feature>
<dbReference type="GO" id="GO:0016020">
    <property type="term" value="C:membrane"/>
    <property type="evidence" value="ECO:0007669"/>
    <property type="project" value="UniProtKB-SubCell"/>
</dbReference>
<dbReference type="InterPro" id="IPR002794">
    <property type="entry name" value="DUF92_TMEM19"/>
</dbReference>
<feature type="transmembrane region" description="Helical" evidence="6">
    <location>
        <begin position="48"/>
        <end position="75"/>
    </location>
</feature>
<feature type="transmembrane region" description="Helical" evidence="6">
    <location>
        <begin position="499"/>
        <end position="522"/>
    </location>
</feature>
<keyword evidence="8" id="KW-1185">Reference proteome</keyword>
<dbReference type="eggNOG" id="COG1836">
    <property type="taxonomic scope" value="Bacteria"/>
</dbReference>
<evidence type="ECO:0000256" key="5">
    <source>
        <dbReference type="ARBA" id="ARBA00023136"/>
    </source>
</evidence>
<dbReference type="PANTHER" id="PTHR13353">
    <property type="entry name" value="TRANSMEMBRANE PROTEIN 19"/>
    <property type="match status" value="1"/>
</dbReference>
<dbReference type="KEGG" id="sfc:Spiaf_2810"/>
<organism evidence="7 8">
    <name type="scientific">Spirochaeta africana (strain ATCC 700263 / DSM 8902 / Z-7692)</name>
    <dbReference type="NCBI Taxonomy" id="889378"/>
    <lineage>
        <taxon>Bacteria</taxon>
        <taxon>Pseudomonadati</taxon>
        <taxon>Spirochaetota</taxon>
        <taxon>Spirochaetia</taxon>
        <taxon>Spirochaetales</taxon>
        <taxon>Spirochaetaceae</taxon>
        <taxon>Spirochaeta</taxon>
    </lineage>
</organism>
<keyword evidence="5 6" id="KW-0472">Membrane</keyword>
<feature type="transmembrane region" description="Helical" evidence="6">
    <location>
        <begin position="220"/>
        <end position="241"/>
    </location>
</feature>
<feature type="transmembrane region" description="Helical" evidence="6">
    <location>
        <begin position="96"/>
        <end position="114"/>
    </location>
</feature>
<protein>
    <submittedName>
        <fullName evidence="7">Putative membrane protein</fullName>
    </submittedName>
</protein>
<dbReference type="STRING" id="889378.Spiaf_2810"/>
<dbReference type="Pfam" id="PF01940">
    <property type="entry name" value="DUF92"/>
    <property type="match status" value="1"/>
</dbReference>
<dbReference type="EMBL" id="CP003282">
    <property type="protein sequence ID" value="AFG38834.1"/>
    <property type="molecule type" value="Genomic_DNA"/>
</dbReference>
<name>H9UMU1_SPIAZ</name>
<feature type="transmembrane region" description="Helical" evidence="6">
    <location>
        <begin position="188"/>
        <end position="208"/>
    </location>
</feature>
<evidence type="ECO:0000256" key="6">
    <source>
        <dbReference type="SAM" id="Phobius"/>
    </source>
</evidence>
<keyword evidence="3 6" id="KW-0812">Transmembrane</keyword>
<dbReference type="eggNOG" id="COG0170">
    <property type="taxonomic scope" value="Bacteria"/>
</dbReference>